<name>X1G020_9ZZZZ</name>
<comment type="caution">
    <text evidence="1">The sequence shown here is derived from an EMBL/GenBank/DDBJ whole genome shotgun (WGS) entry which is preliminary data.</text>
</comment>
<dbReference type="EMBL" id="BARU01013551">
    <property type="protein sequence ID" value="GAH38140.1"/>
    <property type="molecule type" value="Genomic_DNA"/>
</dbReference>
<evidence type="ECO:0000313" key="1">
    <source>
        <dbReference type="EMBL" id="GAH38140.1"/>
    </source>
</evidence>
<dbReference type="AlphaFoldDB" id="X1G020"/>
<feature type="non-terminal residue" evidence="1">
    <location>
        <position position="105"/>
    </location>
</feature>
<reference evidence="1" key="1">
    <citation type="journal article" date="2014" name="Front. Microbiol.">
        <title>High frequency of phylogenetically diverse reductive dehalogenase-homologous genes in deep subseafloor sedimentary metagenomes.</title>
        <authorList>
            <person name="Kawai M."/>
            <person name="Futagami T."/>
            <person name="Toyoda A."/>
            <person name="Takaki Y."/>
            <person name="Nishi S."/>
            <person name="Hori S."/>
            <person name="Arai W."/>
            <person name="Tsubouchi T."/>
            <person name="Morono Y."/>
            <person name="Uchiyama I."/>
            <person name="Ito T."/>
            <person name="Fujiyama A."/>
            <person name="Inagaki F."/>
            <person name="Takami H."/>
        </authorList>
    </citation>
    <scope>NUCLEOTIDE SEQUENCE</scope>
    <source>
        <strain evidence="1">Expedition CK06-06</strain>
    </source>
</reference>
<protein>
    <submittedName>
        <fullName evidence="1">Uncharacterized protein</fullName>
    </submittedName>
</protein>
<accession>X1G020</accession>
<sequence length="105" mass="11249">MVDVWNELGKVVGRALKPLADLATAIWTSFGDATGDLIKGFMSGAQDVKDAVEPTVTSLLPDVFDEAAEALGEHSPDPKTKEAVDKFIAELTKMIEKQSKTEGKS</sequence>
<organism evidence="1">
    <name type="scientific">marine sediment metagenome</name>
    <dbReference type="NCBI Taxonomy" id="412755"/>
    <lineage>
        <taxon>unclassified sequences</taxon>
        <taxon>metagenomes</taxon>
        <taxon>ecological metagenomes</taxon>
    </lineage>
</organism>
<gene>
    <name evidence="1" type="ORF">S03H2_24404</name>
</gene>
<proteinExistence type="predicted"/>